<dbReference type="EMBL" id="LJIW01000002">
    <property type="protein sequence ID" value="PNG91396.1"/>
    <property type="molecule type" value="Genomic_DNA"/>
</dbReference>
<protein>
    <submittedName>
        <fullName evidence="1">Uncharacterized protein</fullName>
    </submittedName>
</protein>
<evidence type="ECO:0000313" key="2">
    <source>
        <dbReference type="Proteomes" id="UP000236520"/>
    </source>
</evidence>
<name>A0A2J7YTN2_STRMQ</name>
<evidence type="ECO:0000313" key="1">
    <source>
        <dbReference type="EMBL" id="PNG91396.1"/>
    </source>
</evidence>
<proteinExistence type="predicted"/>
<dbReference type="AlphaFoldDB" id="A0A2J7YTN2"/>
<dbReference type="Proteomes" id="UP000236520">
    <property type="component" value="Unassembled WGS sequence"/>
</dbReference>
<reference evidence="1 2" key="1">
    <citation type="submission" date="2015-09" db="EMBL/GenBank/DDBJ databases">
        <title>Genome sequence, genome mining and natural product profiling of a biocontrol bacterium Streptomyces malaysiensis F913.</title>
        <authorList>
            <person name="Xu Y."/>
            <person name="Wei J."/>
            <person name="Xie J."/>
            <person name="Li T."/>
            <person name="Zhou Z."/>
        </authorList>
    </citation>
    <scope>NUCLEOTIDE SEQUENCE [LARGE SCALE GENOMIC DNA]</scope>
    <source>
        <strain evidence="1 2">F913</strain>
    </source>
</reference>
<gene>
    <name evidence="1" type="ORF">SMF913_26861</name>
</gene>
<comment type="caution">
    <text evidence="1">The sequence shown here is derived from an EMBL/GenBank/DDBJ whole genome shotgun (WGS) entry which is preliminary data.</text>
</comment>
<accession>A0A2J7YTN2</accession>
<organism evidence="1 2">
    <name type="scientific">Streptomyces malaysiensis</name>
    <dbReference type="NCBI Taxonomy" id="92644"/>
    <lineage>
        <taxon>Bacteria</taxon>
        <taxon>Bacillati</taxon>
        <taxon>Actinomycetota</taxon>
        <taxon>Actinomycetes</taxon>
        <taxon>Kitasatosporales</taxon>
        <taxon>Streptomycetaceae</taxon>
        <taxon>Streptomyces</taxon>
        <taxon>Streptomyces violaceusniger group</taxon>
    </lineage>
</organism>
<sequence length="99" mass="10439">MYLDAGGLEQVLRILQLSGEVESTLCVDELLGLGDGVADKRVDLAQLLLRPARVAVHQRRRGSGPPRVVADHAAVGGECMSLGADLAASRVRRYSAGGM</sequence>
<keyword evidence="2" id="KW-1185">Reference proteome</keyword>